<evidence type="ECO:0000256" key="1">
    <source>
        <dbReference type="ARBA" id="ARBA00022574"/>
    </source>
</evidence>
<reference evidence="7 8" key="1">
    <citation type="journal article" date="2020" name="ISME J.">
        <title>Comparative genomics reveals insights into cyanobacterial evolution and habitat adaptation.</title>
        <authorList>
            <person name="Chen M.Y."/>
            <person name="Teng W.K."/>
            <person name="Zhao L."/>
            <person name="Hu C.X."/>
            <person name="Zhou Y.K."/>
            <person name="Han B.P."/>
            <person name="Song L.R."/>
            <person name="Shu W.S."/>
        </authorList>
    </citation>
    <scope>NUCLEOTIDE SEQUENCE [LARGE SCALE GENOMIC DNA]</scope>
    <source>
        <strain evidence="7 8">FACHB-1040</strain>
    </source>
</reference>
<comment type="caution">
    <text evidence="7">The sequence shown here is derived from an EMBL/GenBank/DDBJ whole genome shotgun (WGS) entry which is preliminary data.</text>
</comment>
<name>A0ABR8C3T3_APHFL</name>
<dbReference type="InterPro" id="IPR036322">
    <property type="entry name" value="WD40_repeat_dom_sf"/>
</dbReference>
<evidence type="ECO:0000259" key="4">
    <source>
        <dbReference type="Pfam" id="PF00931"/>
    </source>
</evidence>
<dbReference type="PROSITE" id="PS50082">
    <property type="entry name" value="WD_REPEATS_2"/>
    <property type="match status" value="8"/>
</dbReference>
<dbReference type="Pfam" id="PF26355">
    <property type="entry name" value="HTH_VMAP-M9"/>
    <property type="match status" value="1"/>
</dbReference>
<dbReference type="InterPro" id="IPR002182">
    <property type="entry name" value="NB-ARC"/>
</dbReference>
<dbReference type="Pfam" id="PF23389">
    <property type="entry name" value="Beta-prop_WDR19_1st"/>
    <property type="match status" value="1"/>
</dbReference>
<dbReference type="SMART" id="SM00320">
    <property type="entry name" value="WD40"/>
    <property type="match status" value="13"/>
</dbReference>
<dbReference type="PANTHER" id="PTHR19846">
    <property type="entry name" value="WD40 REPEAT PROTEIN"/>
    <property type="match status" value="1"/>
</dbReference>
<evidence type="ECO:0008006" key="9">
    <source>
        <dbReference type="Google" id="ProtNLM"/>
    </source>
</evidence>
<dbReference type="EMBL" id="JACJQT010000099">
    <property type="protein sequence ID" value="MBD2281223.1"/>
    <property type="molecule type" value="Genomic_DNA"/>
</dbReference>
<dbReference type="PRINTS" id="PR00364">
    <property type="entry name" value="DISEASERSIST"/>
</dbReference>
<feature type="repeat" description="WD" evidence="3">
    <location>
        <begin position="882"/>
        <end position="923"/>
    </location>
</feature>
<evidence type="ECO:0000259" key="5">
    <source>
        <dbReference type="Pfam" id="PF23389"/>
    </source>
</evidence>
<evidence type="ECO:0000259" key="6">
    <source>
        <dbReference type="Pfam" id="PF26355"/>
    </source>
</evidence>
<dbReference type="InterPro" id="IPR058651">
    <property type="entry name" value="HTH_VMAP-M9"/>
</dbReference>
<dbReference type="SUPFAM" id="SSF52540">
    <property type="entry name" value="P-loop containing nucleoside triphosphate hydrolases"/>
    <property type="match status" value="1"/>
</dbReference>
<dbReference type="InterPro" id="IPR020472">
    <property type="entry name" value="WD40_PAC1"/>
</dbReference>
<gene>
    <name evidence="7" type="ORF">H6F99_24005</name>
</gene>
<feature type="domain" description="NB-ARC" evidence="4">
    <location>
        <begin position="119"/>
        <end position="257"/>
    </location>
</feature>
<proteinExistence type="predicted"/>
<dbReference type="Pfam" id="PF00400">
    <property type="entry name" value="WD40"/>
    <property type="match status" value="6"/>
</dbReference>
<dbReference type="RefSeq" id="WP_190384441.1">
    <property type="nucleotide sequence ID" value="NZ_JACJQT010000099.1"/>
</dbReference>
<dbReference type="InterPro" id="IPR011047">
    <property type="entry name" value="Quinoprotein_ADH-like_sf"/>
</dbReference>
<evidence type="ECO:0000256" key="3">
    <source>
        <dbReference type="PROSITE-ProRule" id="PRU00221"/>
    </source>
</evidence>
<dbReference type="InterPro" id="IPR001680">
    <property type="entry name" value="WD40_rpt"/>
</dbReference>
<dbReference type="InterPro" id="IPR019775">
    <property type="entry name" value="WD40_repeat_CS"/>
</dbReference>
<keyword evidence="2" id="KW-0677">Repeat</keyword>
<dbReference type="SUPFAM" id="SSF50998">
    <property type="entry name" value="Quinoprotein alcohol dehydrogenase-like"/>
    <property type="match status" value="1"/>
</dbReference>
<feature type="repeat" description="WD" evidence="3">
    <location>
        <begin position="799"/>
        <end position="840"/>
    </location>
</feature>
<protein>
    <recommendedName>
        <fullName evidence="9">NB-ARC domain-containing protein</fullName>
    </recommendedName>
</protein>
<dbReference type="Pfam" id="PF00931">
    <property type="entry name" value="NB-ARC"/>
    <property type="match status" value="1"/>
</dbReference>
<feature type="repeat" description="WD" evidence="3">
    <location>
        <begin position="841"/>
        <end position="881"/>
    </location>
</feature>
<accession>A0ABR8C3T3</accession>
<dbReference type="InterPro" id="IPR057855">
    <property type="entry name" value="Beta-prop_WDR19_1st"/>
</dbReference>
<dbReference type="Proteomes" id="UP000606721">
    <property type="component" value="Unassembled WGS sequence"/>
</dbReference>
<dbReference type="SUPFAM" id="SSF82171">
    <property type="entry name" value="DPP6 N-terminal domain-like"/>
    <property type="match status" value="1"/>
</dbReference>
<feature type="domain" description="vWA-MoxR associated protein N-terminal HTH" evidence="6">
    <location>
        <begin position="21"/>
        <end position="83"/>
    </location>
</feature>
<evidence type="ECO:0000313" key="8">
    <source>
        <dbReference type="Proteomes" id="UP000606721"/>
    </source>
</evidence>
<dbReference type="InterPro" id="IPR015943">
    <property type="entry name" value="WD40/YVTN_repeat-like_dom_sf"/>
</dbReference>
<dbReference type="PANTHER" id="PTHR19846:SF0">
    <property type="entry name" value="PRE-MRNA PROCESSING FACTOR 4"/>
    <property type="match status" value="1"/>
</dbReference>
<keyword evidence="8" id="KW-1185">Reference proteome</keyword>
<feature type="repeat" description="WD" evidence="3">
    <location>
        <begin position="674"/>
        <end position="715"/>
    </location>
</feature>
<evidence type="ECO:0000256" key="2">
    <source>
        <dbReference type="ARBA" id="ARBA00022737"/>
    </source>
</evidence>
<feature type="repeat" description="WD" evidence="3">
    <location>
        <begin position="716"/>
        <end position="757"/>
    </location>
</feature>
<dbReference type="PROSITE" id="PS50294">
    <property type="entry name" value="WD_REPEATS_REGION"/>
    <property type="match status" value="7"/>
</dbReference>
<dbReference type="CDD" id="cd00200">
    <property type="entry name" value="WD40"/>
    <property type="match status" value="2"/>
</dbReference>
<feature type="repeat" description="WD" evidence="3">
    <location>
        <begin position="1096"/>
        <end position="1136"/>
    </location>
</feature>
<sequence length="1173" mass="132804">MLLINDFGQVINYLKTIIPPDSLTPVMELILKEVLLEKSYSEIAEEISYDANYIKRVAAELWQLLSQYLNTKITKNNFHTIITEKYQAEINQSQKIHQKIKIIDWNACPILEKFYGRNEEIKQLKDVIFHHDNRLISLLGLGGIGKTALSVKFAQQYQEDFEVIIWRSLRNAPPLNTLITDLVTVISKSENLQGKTEDLLTFLQNHHCLILLDNFETILESGKIGYYRSGFENYGNLIRFLGESDHQSRIIITSREKSPEVNYLEGKETKVKSIIVQGCLEASLSILEARNIQGNLEYKQYLTNLYDNSPLAIKIIATSIQDLFNGDIQTFLLEKTFIFNGLNRLLDEQFTRLSTGEKTIMNWLAINRELTSIQELEQDIFPPITKSELLQSLESLIGRSLIEQKQGKYTQQAVIMEYVLDNLINEIYQELIDLKIDLFGKYSLNKTTVKEYVTETQKKLIIEPLVDRLKQTFPVKIHLQKHLQNILHQLKNSVIANYGVGNLINIYNSLKLPLKDYDFSELPIWQTDLSQISVKGVNFSYADFKNVKFFQNLAPVLKVAYHPQGEIIANSDLQKIIHLWRVSDGQTILKLIGHQGLIWDFKFSADGKLLVSASDDQTVKVWDINTGNCLANYELKKDKPNAVTISKDNKIIMIGTSANYLQLWYWQENKYQILKGHQGAINSLQLSGDEKYLFTASSDHTIKQWDLAEGKCIKTFESHVTGVKKLSVTKNDQFLLSVSLNGKLKIWSIKSGQCLYTLGNQTLTIFTATFDPTGKSFITASGSILTIWDTITGSILNHLTEQKEKVISVDYSPDGKILITGSNNECTTFVDVESGHHLKTLSGYSNHIWALSINQNNVLASGGTDSKIRLWSVEKASLLRELNAHKGSIYAVQWHPDGRILASCSSDSTIKLWDGITGECLQILSTPIDVIFSISWHPQGDLLAIAGSGNKVYFWQYTTNEYHHELEIPTTEIMKLVWSNDGNLLALDTRTGQIFLYDFSRNCLNQIFQREKSNINDIRNGLNFSQDHAYLAFSSDDAKVEILHLESNTFLASLKGHLVQVVGLIFIKQDQLIVTISLDSTVRIWELLSGKCLHILTDHQAPITSLTIVNEDTFATGSADSTIRIWDVNTAKCIQVLTSDRPYEGMNVYEATGLTSSQLETLTGLGAIANSTN</sequence>
<dbReference type="InterPro" id="IPR027417">
    <property type="entry name" value="P-loop_NTPase"/>
</dbReference>
<dbReference type="Gene3D" id="3.40.50.300">
    <property type="entry name" value="P-loop containing nucleotide triphosphate hydrolases"/>
    <property type="match status" value="1"/>
</dbReference>
<feature type="domain" description="WDR19 first beta-propeller" evidence="5">
    <location>
        <begin position="892"/>
        <end position="1050"/>
    </location>
</feature>
<dbReference type="Gene3D" id="2.130.10.10">
    <property type="entry name" value="YVTN repeat-like/Quinoprotein amine dehydrogenase"/>
    <property type="match status" value="4"/>
</dbReference>
<feature type="repeat" description="WD" evidence="3">
    <location>
        <begin position="591"/>
        <end position="632"/>
    </location>
</feature>
<dbReference type="PROSITE" id="PS00678">
    <property type="entry name" value="WD_REPEATS_1"/>
    <property type="match status" value="2"/>
</dbReference>
<evidence type="ECO:0000313" key="7">
    <source>
        <dbReference type="EMBL" id="MBD2281223.1"/>
    </source>
</evidence>
<feature type="repeat" description="WD" evidence="3">
    <location>
        <begin position="1054"/>
        <end position="1095"/>
    </location>
</feature>
<keyword evidence="1 3" id="KW-0853">WD repeat</keyword>
<organism evidence="7 8">
    <name type="scientific">Aphanizomenon flos-aquae FACHB-1040</name>
    <dbReference type="NCBI Taxonomy" id="2692887"/>
    <lineage>
        <taxon>Bacteria</taxon>
        <taxon>Bacillati</taxon>
        <taxon>Cyanobacteriota</taxon>
        <taxon>Cyanophyceae</taxon>
        <taxon>Nostocales</taxon>
        <taxon>Aphanizomenonaceae</taxon>
        <taxon>Aphanizomenon</taxon>
    </lineage>
</organism>
<dbReference type="PRINTS" id="PR00320">
    <property type="entry name" value="GPROTEINBRPT"/>
</dbReference>
<dbReference type="SUPFAM" id="SSF50978">
    <property type="entry name" value="WD40 repeat-like"/>
    <property type="match status" value="1"/>
</dbReference>